<feature type="transmembrane region" description="Helical" evidence="7">
    <location>
        <begin position="188"/>
        <end position="214"/>
    </location>
</feature>
<feature type="transmembrane region" description="Helical" evidence="7">
    <location>
        <begin position="144"/>
        <end position="165"/>
    </location>
</feature>
<feature type="transmembrane region" description="Helical" evidence="7">
    <location>
        <begin position="644"/>
        <end position="668"/>
    </location>
</feature>
<feature type="transmembrane region" description="Helical" evidence="7">
    <location>
        <begin position="35"/>
        <end position="55"/>
    </location>
</feature>
<feature type="transmembrane region" description="Helical" evidence="7">
    <location>
        <begin position="266"/>
        <end position="283"/>
    </location>
</feature>
<feature type="transmembrane region" description="Helical" evidence="7">
    <location>
        <begin position="408"/>
        <end position="431"/>
    </location>
</feature>
<dbReference type="InterPro" id="IPR036259">
    <property type="entry name" value="MFS_trans_sf"/>
</dbReference>
<feature type="transmembrane region" description="Helical" evidence="7">
    <location>
        <begin position="703"/>
        <end position="720"/>
    </location>
</feature>
<sequence length="818" mass="88892">MPYPVTNGVTTFLPPPERYVVDFDNPQKQDAIEHYLVFAILGPFAFLFLLQRIYTKYFILGCLKIDDGRLTKICSLVMQSVQIWSISIGGLCHHAWEMPIEVFEKHMLSSYIAAPIFIICNGCSKTSLLTFYLQISPQVWFRRVIFGTITFVVLYTLIISTLLLFGCNPIQTAWDPFRFASGKCVDNAVVYIIIAVVNIISDLILFVIPIPMIVQLKMPLGQKIGVAIMFGIATITVATSIIRMIYLPNLLGALDIPWVAAPANVWSIAQANLFIVCGSMPTLRKFFKRFAPKWMGSLPIVEEAVVVESVSDQSSRFGLDKKKKKKHTGYSQFDTLELGNYPDTVSLETQVVAGKNDEGEFGNAFHNSSEEAILQKMTGSPGTDLDGWQNDSHTTGVSLPPTDRGKDAYLTLLCCTMAQLPIWGYSVSFGIFQEYYSRPSSPISRASSGTIATIGALQQGVMYLMMPFAFMILTKYPRLRQYCGPLGILVTTASLTASAFVDTVAGLIATQGALYSIGCGLLFSPISHYMNEWFVERKGMALGVMWAGKSATGIVMPFVFDALLRRLGLRATLLAWAGASAAMCLPTLFFIKPRIPQHSQVQVRSLSFKFLRHNSFWMMQAGVIIQSLGYLMPSTYLASYASTIGLPSITGPILLALFSVASVPGGIIHGMVGDKTSATRAVTLASLGSALPIFLLWGLSLNLANLVVFVVLYGFFAGGFSSTWSNMSSDIQKDDSAADSALIFGMLMGGRGIGFVSAGPLSGALLQAKASLSNEALGYATKYGPMIICTGVTAVFGAWAPMWKGVKVALRTCGGGGS</sequence>
<dbReference type="PANTHER" id="PTHR33048:SF124">
    <property type="entry name" value="INTEGRAL MEMBRANE PROTEIN"/>
    <property type="match status" value="1"/>
</dbReference>
<evidence type="ECO:0000256" key="4">
    <source>
        <dbReference type="ARBA" id="ARBA00023136"/>
    </source>
</evidence>
<feature type="transmembrane region" description="Helical" evidence="7">
    <location>
        <begin position="680"/>
        <end position="697"/>
    </location>
</feature>
<protein>
    <recommendedName>
        <fullName evidence="8">Rhodopsin domain-containing protein</fullName>
    </recommendedName>
</protein>
<feature type="transmembrane region" description="Helical" evidence="7">
    <location>
        <begin position="539"/>
        <end position="560"/>
    </location>
</feature>
<dbReference type="Pfam" id="PF07690">
    <property type="entry name" value="MFS_1"/>
    <property type="match status" value="1"/>
</dbReference>
<accession>A0A395SFM7</accession>
<keyword evidence="3 7" id="KW-1133">Transmembrane helix</keyword>
<dbReference type="InterPro" id="IPR049326">
    <property type="entry name" value="Rhodopsin_dom_fungi"/>
</dbReference>
<dbReference type="PANTHER" id="PTHR33048">
    <property type="entry name" value="PTH11-LIKE INTEGRAL MEMBRANE PROTEIN (AFU_ORTHOLOGUE AFUA_5G11245)"/>
    <property type="match status" value="1"/>
</dbReference>
<comment type="caution">
    <text evidence="9">The sequence shown here is derived from an EMBL/GenBank/DDBJ whole genome shotgun (WGS) entry which is preliminary data.</text>
</comment>
<evidence type="ECO:0000256" key="3">
    <source>
        <dbReference type="ARBA" id="ARBA00022989"/>
    </source>
</evidence>
<dbReference type="InterPro" id="IPR011701">
    <property type="entry name" value="MFS"/>
</dbReference>
<keyword evidence="5" id="KW-0325">Glycoprotein</keyword>
<dbReference type="GO" id="GO:0022857">
    <property type="term" value="F:transmembrane transporter activity"/>
    <property type="evidence" value="ECO:0007669"/>
    <property type="project" value="InterPro"/>
</dbReference>
<feature type="transmembrane region" description="Helical" evidence="7">
    <location>
        <begin position="108"/>
        <end position="132"/>
    </location>
</feature>
<feature type="transmembrane region" description="Helical" evidence="7">
    <location>
        <begin position="572"/>
        <end position="591"/>
    </location>
</feature>
<feature type="transmembrane region" description="Helical" evidence="7">
    <location>
        <begin position="451"/>
        <end position="470"/>
    </location>
</feature>
<evidence type="ECO:0000256" key="7">
    <source>
        <dbReference type="SAM" id="Phobius"/>
    </source>
</evidence>
<feature type="transmembrane region" description="Helical" evidence="7">
    <location>
        <begin position="507"/>
        <end position="527"/>
    </location>
</feature>
<feature type="transmembrane region" description="Helical" evidence="7">
    <location>
        <begin position="611"/>
        <end position="632"/>
    </location>
</feature>
<keyword evidence="10" id="KW-1185">Reference proteome</keyword>
<reference evidence="9 10" key="1">
    <citation type="journal article" date="2018" name="PLoS Pathog.">
        <title>Evolution of structural diversity of trichothecenes, a family of toxins produced by plant pathogenic and entomopathogenic fungi.</title>
        <authorList>
            <person name="Proctor R.H."/>
            <person name="McCormick S.P."/>
            <person name="Kim H.S."/>
            <person name="Cardoza R.E."/>
            <person name="Stanley A.M."/>
            <person name="Lindo L."/>
            <person name="Kelly A."/>
            <person name="Brown D.W."/>
            <person name="Lee T."/>
            <person name="Vaughan M.M."/>
            <person name="Alexander N.J."/>
            <person name="Busman M."/>
            <person name="Gutierrez S."/>
        </authorList>
    </citation>
    <scope>NUCLEOTIDE SEQUENCE [LARGE SCALE GENOMIC DNA]</scope>
    <source>
        <strain evidence="9 10">NRRL 3299</strain>
    </source>
</reference>
<proteinExistence type="inferred from homology"/>
<dbReference type="Proteomes" id="UP000266152">
    <property type="component" value="Unassembled WGS sequence"/>
</dbReference>
<name>A0A395SFM7_FUSSP</name>
<keyword evidence="4 7" id="KW-0472">Membrane</keyword>
<dbReference type="Gene3D" id="1.20.1250.20">
    <property type="entry name" value="MFS general substrate transporter like domains"/>
    <property type="match status" value="2"/>
</dbReference>
<dbReference type="AlphaFoldDB" id="A0A395SFM7"/>
<evidence type="ECO:0000259" key="8">
    <source>
        <dbReference type="Pfam" id="PF20684"/>
    </source>
</evidence>
<feature type="transmembrane region" description="Helical" evidence="7">
    <location>
        <begin position="76"/>
        <end position="96"/>
    </location>
</feature>
<feature type="transmembrane region" description="Helical" evidence="7">
    <location>
        <begin position="226"/>
        <end position="246"/>
    </location>
</feature>
<dbReference type="SUPFAM" id="SSF103473">
    <property type="entry name" value="MFS general substrate transporter"/>
    <property type="match status" value="1"/>
</dbReference>
<organism evidence="9 10">
    <name type="scientific">Fusarium sporotrichioides</name>
    <dbReference type="NCBI Taxonomy" id="5514"/>
    <lineage>
        <taxon>Eukaryota</taxon>
        <taxon>Fungi</taxon>
        <taxon>Dikarya</taxon>
        <taxon>Ascomycota</taxon>
        <taxon>Pezizomycotina</taxon>
        <taxon>Sordariomycetes</taxon>
        <taxon>Hypocreomycetidae</taxon>
        <taxon>Hypocreales</taxon>
        <taxon>Nectriaceae</taxon>
        <taxon>Fusarium</taxon>
    </lineage>
</organism>
<evidence type="ECO:0000313" key="9">
    <source>
        <dbReference type="EMBL" id="RGP70907.1"/>
    </source>
</evidence>
<comment type="subcellular location">
    <subcellularLocation>
        <location evidence="1">Membrane</location>
        <topology evidence="1">Multi-pass membrane protein</topology>
    </subcellularLocation>
</comment>
<evidence type="ECO:0000256" key="2">
    <source>
        <dbReference type="ARBA" id="ARBA00022692"/>
    </source>
</evidence>
<evidence type="ECO:0000313" key="10">
    <source>
        <dbReference type="Proteomes" id="UP000266152"/>
    </source>
</evidence>
<dbReference type="Pfam" id="PF20684">
    <property type="entry name" value="Fung_rhodopsin"/>
    <property type="match status" value="1"/>
</dbReference>
<evidence type="ECO:0000256" key="5">
    <source>
        <dbReference type="ARBA" id="ARBA00023180"/>
    </source>
</evidence>
<dbReference type="GO" id="GO:0016020">
    <property type="term" value="C:membrane"/>
    <property type="evidence" value="ECO:0007669"/>
    <property type="project" value="UniProtKB-SubCell"/>
</dbReference>
<comment type="similarity">
    <text evidence="6">Belongs to the SAT4 family.</text>
</comment>
<keyword evidence="2 7" id="KW-0812">Transmembrane</keyword>
<feature type="transmembrane region" description="Helical" evidence="7">
    <location>
        <begin position="741"/>
        <end position="763"/>
    </location>
</feature>
<dbReference type="InterPro" id="IPR052337">
    <property type="entry name" value="SAT4-like"/>
</dbReference>
<evidence type="ECO:0000256" key="6">
    <source>
        <dbReference type="ARBA" id="ARBA00038359"/>
    </source>
</evidence>
<evidence type="ECO:0000256" key="1">
    <source>
        <dbReference type="ARBA" id="ARBA00004141"/>
    </source>
</evidence>
<gene>
    <name evidence="9" type="ORF">FSPOR_3594</name>
</gene>
<dbReference type="EMBL" id="PXOF01000048">
    <property type="protein sequence ID" value="RGP70907.1"/>
    <property type="molecule type" value="Genomic_DNA"/>
</dbReference>
<feature type="transmembrane region" description="Helical" evidence="7">
    <location>
        <begin position="783"/>
        <end position="802"/>
    </location>
</feature>
<feature type="domain" description="Rhodopsin" evidence="8">
    <location>
        <begin position="52"/>
        <end position="289"/>
    </location>
</feature>